<dbReference type="SUPFAM" id="SSF53098">
    <property type="entry name" value="Ribonuclease H-like"/>
    <property type="match status" value="1"/>
</dbReference>
<feature type="compositionally biased region" description="Pro residues" evidence="1">
    <location>
        <begin position="9"/>
        <end position="19"/>
    </location>
</feature>
<evidence type="ECO:0000313" key="5">
    <source>
        <dbReference type="Proteomes" id="UP001235939"/>
    </source>
</evidence>
<dbReference type="InterPro" id="IPR000477">
    <property type="entry name" value="RT_dom"/>
</dbReference>
<feature type="domain" description="RNase H type-1" evidence="3">
    <location>
        <begin position="587"/>
        <end position="734"/>
    </location>
</feature>
<dbReference type="Proteomes" id="UP001235939">
    <property type="component" value="Chromosome 13"/>
</dbReference>
<gene>
    <name evidence="4" type="ORF">LAZ67_13002660</name>
</gene>
<dbReference type="SUPFAM" id="SSF56219">
    <property type="entry name" value="DNase I-like"/>
    <property type="match status" value="1"/>
</dbReference>
<proteinExistence type="predicted"/>
<dbReference type="InterPro" id="IPR036397">
    <property type="entry name" value="RNaseH_sf"/>
</dbReference>
<organism evidence="4 5">
    <name type="scientific">Cordylochernes scorpioides</name>
    <dbReference type="NCBI Taxonomy" id="51811"/>
    <lineage>
        <taxon>Eukaryota</taxon>
        <taxon>Metazoa</taxon>
        <taxon>Ecdysozoa</taxon>
        <taxon>Arthropoda</taxon>
        <taxon>Chelicerata</taxon>
        <taxon>Arachnida</taxon>
        <taxon>Pseudoscorpiones</taxon>
        <taxon>Cheliferoidea</taxon>
        <taxon>Chernetidae</taxon>
        <taxon>Cordylochernes</taxon>
    </lineage>
</organism>
<dbReference type="InterPro" id="IPR036691">
    <property type="entry name" value="Endo/exonu/phosph_ase_sf"/>
</dbReference>
<dbReference type="InterPro" id="IPR043502">
    <property type="entry name" value="DNA/RNA_pol_sf"/>
</dbReference>
<evidence type="ECO:0000259" key="2">
    <source>
        <dbReference type="PROSITE" id="PS50878"/>
    </source>
</evidence>
<dbReference type="PROSITE" id="PS50879">
    <property type="entry name" value="RNASE_H_1"/>
    <property type="match status" value="1"/>
</dbReference>
<dbReference type="Pfam" id="PF14529">
    <property type="entry name" value="Exo_endo_phos_2"/>
    <property type="match status" value="1"/>
</dbReference>
<protein>
    <recommendedName>
        <fullName evidence="6">Reverse transcriptase</fullName>
    </recommendedName>
</protein>
<dbReference type="Gene3D" id="3.30.420.10">
    <property type="entry name" value="Ribonuclease H-like superfamily/Ribonuclease H"/>
    <property type="match status" value="1"/>
</dbReference>
<keyword evidence="5" id="KW-1185">Reference proteome</keyword>
<dbReference type="CDD" id="cd01650">
    <property type="entry name" value="RT_nLTR_like"/>
    <property type="match status" value="1"/>
</dbReference>
<name>A0ABY6L891_9ARAC</name>
<dbReference type="EMBL" id="CP092875">
    <property type="protein sequence ID" value="UYV76123.1"/>
    <property type="molecule type" value="Genomic_DNA"/>
</dbReference>
<dbReference type="Gene3D" id="3.60.10.10">
    <property type="entry name" value="Endonuclease/exonuclease/phosphatase"/>
    <property type="match status" value="1"/>
</dbReference>
<dbReference type="SUPFAM" id="SSF56672">
    <property type="entry name" value="DNA/RNA polymerases"/>
    <property type="match status" value="1"/>
</dbReference>
<evidence type="ECO:0000313" key="4">
    <source>
        <dbReference type="EMBL" id="UYV76123.1"/>
    </source>
</evidence>
<dbReference type="PROSITE" id="PS50878">
    <property type="entry name" value="RT_POL"/>
    <property type="match status" value="1"/>
</dbReference>
<feature type="region of interest" description="Disordered" evidence="1">
    <location>
        <begin position="1"/>
        <end position="44"/>
    </location>
</feature>
<feature type="domain" description="Reverse transcriptase" evidence="2">
    <location>
        <begin position="275"/>
        <end position="540"/>
    </location>
</feature>
<accession>A0ABY6L891</accession>
<reference evidence="4 5" key="1">
    <citation type="submission" date="2022-01" db="EMBL/GenBank/DDBJ databases">
        <title>A chromosomal length assembly of Cordylochernes scorpioides.</title>
        <authorList>
            <person name="Zeh D."/>
            <person name="Zeh J."/>
        </authorList>
    </citation>
    <scope>NUCLEOTIDE SEQUENCE [LARGE SCALE GENOMIC DNA]</scope>
    <source>
        <strain evidence="4">IN4F17</strain>
        <tissue evidence="4">Whole Body</tissue>
    </source>
</reference>
<dbReference type="Pfam" id="PF00075">
    <property type="entry name" value="RNase_H"/>
    <property type="match status" value="1"/>
</dbReference>
<dbReference type="PANTHER" id="PTHR33332">
    <property type="entry name" value="REVERSE TRANSCRIPTASE DOMAIN-CONTAINING PROTEIN"/>
    <property type="match status" value="1"/>
</dbReference>
<sequence>MTRSLGSPPDHPPLTPHPTNPLHVTHPPIPPRRPTPHSNRNNPFHILITQDPSASTPIDNNLGSKISFSSLNTPSTQITSIFRARNKITIHTNSKTSMDTMYAKLKNATNGTNISVNLPPTFKPRFTLFNLPNTIPLSDLPSLLTQSVGSYCKLIRTFTGRNNSTHAVIETDNDTATQIQARTRIFLGYNSIRFDRTRTSYSPIVDSFISLFGSPPPPRLLFAGDVNAVSSRWSFRKQNSKGSFINILLDTLDLKVCNTRGAITRSQGSSSSSIDISSVSSSLLSSVSGRLILLPKRSTSTDLVQKSRPIILLPILGKLLESLMAFRLTHHFESNNLIHPLQFGFRRRRSTIDALSLLHNKIKRAVSRHQCCLLISLDIKSAFDHLWHPALFGRLVAASCPPSLLQLYRSFLSNRTIHLSYRGFSRSTSPSRGCAQGSISGPLLWNIFFNPLLSLPFPPGVHVQAFADDLQLLISAPPSSLPSLAQSSLDLIHSWCLDNKLSLSPHKSLVLPIFCNPPHLTIDNTPLTCPDTLTILGVTFDERLSFTPHLYRVCDKASSFLGRLSRCSNAISGLGYVARRRFYCSVVEPAITYAAPIWCEAVKYRVGKASLRSLQRKFCVHAIRGSPLLPSPLCLSIPLASHCSVFQAECFAFRSALSDLCSLPPSLSAAISSDCLSLLSALSSPHSPHPLVAQCQTLLYSLLPSRNLTLHWVKGHSGNLGNCQADTLAKSATVAPSLPPHYTLAPKTAHHKFLSRHFWSLWDEEFISAKPTFFLKLGLSPSSLSSSHSFLLPSSAIATGLLTGHTFIAAFPHRKTPPPFDPTCPHCNLAPETIDHVFFDCPNLDSLRATFFNKCLSDLGHIPTSLPQLFSSGKAWAHTLDFATHSNRFIPSNIPQSSSDSDT</sequence>
<dbReference type="InterPro" id="IPR002156">
    <property type="entry name" value="RNaseH_domain"/>
</dbReference>
<evidence type="ECO:0008006" key="6">
    <source>
        <dbReference type="Google" id="ProtNLM"/>
    </source>
</evidence>
<dbReference type="InterPro" id="IPR012337">
    <property type="entry name" value="RNaseH-like_sf"/>
</dbReference>
<dbReference type="InterPro" id="IPR005135">
    <property type="entry name" value="Endo/exonuclease/phosphatase"/>
</dbReference>
<evidence type="ECO:0000259" key="3">
    <source>
        <dbReference type="PROSITE" id="PS50879"/>
    </source>
</evidence>
<evidence type="ECO:0000256" key="1">
    <source>
        <dbReference type="SAM" id="MobiDB-lite"/>
    </source>
</evidence>
<dbReference type="Pfam" id="PF00078">
    <property type="entry name" value="RVT_1"/>
    <property type="match status" value="1"/>
</dbReference>